<dbReference type="EMBL" id="KK112760">
    <property type="protein sequence ID" value="KFM58468.1"/>
    <property type="molecule type" value="Genomic_DNA"/>
</dbReference>
<gene>
    <name evidence="15" type="ORF">X975_07550</name>
</gene>
<keyword evidence="7" id="KW-0999">Mitochondrion inner membrane</keyword>
<evidence type="ECO:0000256" key="2">
    <source>
        <dbReference type="ARBA" id="ARBA00007260"/>
    </source>
</evidence>
<dbReference type="Pfam" id="PF07225">
    <property type="entry name" value="NDUF_B4"/>
    <property type="match status" value="1"/>
</dbReference>
<evidence type="ECO:0000256" key="6">
    <source>
        <dbReference type="ARBA" id="ARBA00022692"/>
    </source>
</evidence>
<protein>
    <recommendedName>
        <fullName evidence="3">NADH dehydrogenase [ubiquinone] 1 beta subcomplex subunit 4</fullName>
    </recommendedName>
    <alternativeName>
        <fullName evidence="12">Complex I-B15</fullName>
    </alternativeName>
    <alternativeName>
        <fullName evidence="13">NADH-ubiquinone oxidoreductase B15 subunit</fullName>
    </alternativeName>
</protein>
<evidence type="ECO:0000256" key="7">
    <source>
        <dbReference type="ARBA" id="ARBA00022792"/>
    </source>
</evidence>
<keyword evidence="5" id="KW-0679">Respiratory chain</keyword>
<evidence type="ECO:0000313" key="15">
    <source>
        <dbReference type="EMBL" id="KFM58468.1"/>
    </source>
</evidence>
<evidence type="ECO:0000256" key="8">
    <source>
        <dbReference type="ARBA" id="ARBA00022982"/>
    </source>
</evidence>
<sequence>MSKDPFHHPDASPEEIRLVNERLKLRRALRQEYLRKATDPHSTDPLIFDPMMQRYYSMHMTIAERFIPTFKNWTKYMCTIVVPIVGYALLLKWSRDKTERKIRSGEIEYKDRLYKYQ</sequence>
<keyword evidence="15" id="KW-0830">Ubiquinone</keyword>
<name>A0A087T029_STEMI</name>
<reference evidence="15 16" key="1">
    <citation type="submission" date="2013-11" db="EMBL/GenBank/DDBJ databases">
        <title>Genome sequencing of Stegodyphus mimosarum.</title>
        <authorList>
            <person name="Bechsgaard J."/>
        </authorList>
    </citation>
    <scope>NUCLEOTIDE SEQUENCE [LARGE SCALE GENOMIC DNA]</scope>
</reference>
<dbReference type="GO" id="GO:0005743">
    <property type="term" value="C:mitochondrial inner membrane"/>
    <property type="evidence" value="ECO:0007669"/>
    <property type="project" value="UniProtKB-SubCell"/>
</dbReference>
<organism evidence="15 16">
    <name type="scientific">Stegodyphus mimosarum</name>
    <name type="common">African social velvet spider</name>
    <dbReference type="NCBI Taxonomy" id="407821"/>
    <lineage>
        <taxon>Eukaryota</taxon>
        <taxon>Metazoa</taxon>
        <taxon>Ecdysozoa</taxon>
        <taxon>Arthropoda</taxon>
        <taxon>Chelicerata</taxon>
        <taxon>Arachnida</taxon>
        <taxon>Araneae</taxon>
        <taxon>Araneomorphae</taxon>
        <taxon>Entelegynae</taxon>
        <taxon>Eresoidea</taxon>
        <taxon>Eresidae</taxon>
        <taxon>Stegodyphus</taxon>
    </lineage>
</organism>
<evidence type="ECO:0000256" key="1">
    <source>
        <dbReference type="ARBA" id="ARBA00004434"/>
    </source>
</evidence>
<keyword evidence="16" id="KW-1185">Reference proteome</keyword>
<feature type="non-terminal residue" evidence="15">
    <location>
        <position position="117"/>
    </location>
</feature>
<dbReference type="Proteomes" id="UP000054359">
    <property type="component" value="Unassembled WGS sequence"/>
</dbReference>
<dbReference type="OMA" id="NPYRHAT"/>
<dbReference type="AlphaFoldDB" id="A0A087T029"/>
<evidence type="ECO:0000256" key="11">
    <source>
        <dbReference type="ARBA" id="ARBA00023136"/>
    </source>
</evidence>
<keyword evidence="6 14" id="KW-0812">Transmembrane</keyword>
<evidence type="ECO:0000256" key="13">
    <source>
        <dbReference type="ARBA" id="ARBA00030987"/>
    </source>
</evidence>
<evidence type="ECO:0000256" key="14">
    <source>
        <dbReference type="SAM" id="Phobius"/>
    </source>
</evidence>
<proteinExistence type="inferred from homology"/>
<keyword evidence="10" id="KW-0496">Mitochondrion</keyword>
<evidence type="ECO:0000256" key="5">
    <source>
        <dbReference type="ARBA" id="ARBA00022660"/>
    </source>
</evidence>
<evidence type="ECO:0000256" key="4">
    <source>
        <dbReference type="ARBA" id="ARBA00022448"/>
    </source>
</evidence>
<accession>A0A087T029</accession>
<comment type="subcellular location">
    <subcellularLocation>
        <location evidence="1">Mitochondrion inner membrane</location>
        <topology evidence="1">Single-pass membrane protein</topology>
    </subcellularLocation>
</comment>
<feature type="transmembrane region" description="Helical" evidence="14">
    <location>
        <begin position="73"/>
        <end position="93"/>
    </location>
</feature>
<evidence type="ECO:0000256" key="3">
    <source>
        <dbReference type="ARBA" id="ARBA00018681"/>
    </source>
</evidence>
<keyword evidence="11 14" id="KW-0472">Membrane</keyword>
<keyword evidence="4" id="KW-0813">Transport</keyword>
<dbReference type="InterPro" id="IPR009866">
    <property type="entry name" value="NADH_UbQ_OxRdtase_NDUFB4_su"/>
</dbReference>
<dbReference type="PANTHER" id="PTHR15469">
    <property type="entry name" value="NADH-UBIQUINONE OXIDOREDUCTASE B15 SUBUNIT"/>
    <property type="match status" value="1"/>
</dbReference>
<evidence type="ECO:0000256" key="12">
    <source>
        <dbReference type="ARBA" id="ARBA00030212"/>
    </source>
</evidence>
<dbReference type="OrthoDB" id="5818798at2759"/>
<keyword evidence="9 14" id="KW-1133">Transmembrane helix</keyword>
<evidence type="ECO:0000313" key="16">
    <source>
        <dbReference type="Proteomes" id="UP000054359"/>
    </source>
</evidence>
<keyword evidence="8" id="KW-0249">Electron transport</keyword>
<evidence type="ECO:0000256" key="9">
    <source>
        <dbReference type="ARBA" id="ARBA00022989"/>
    </source>
</evidence>
<comment type="similarity">
    <text evidence="2">Belongs to the complex I NDUFB4 subunit family.</text>
</comment>
<evidence type="ECO:0000256" key="10">
    <source>
        <dbReference type="ARBA" id="ARBA00023128"/>
    </source>
</evidence>
<dbReference type="STRING" id="407821.A0A087T029"/>
<dbReference type="PANTHER" id="PTHR15469:SF0">
    <property type="entry name" value="NADH DEHYDROGENASE [UBIQUINONE] 1 BETA SUBCOMPLEX SUBUNIT 4"/>
    <property type="match status" value="1"/>
</dbReference>